<keyword evidence="4" id="KW-1185">Reference proteome</keyword>
<dbReference type="Pfam" id="PF00415">
    <property type="entry name" value="RCC1"/>
    <property type="match status" value="1"/>
</dbReference>
<dbReference type="InterPro" id="IPR051625">
    <property type="entry name" value="Signaling_Regulatory_Domain"/>
</dbReference>
<dbReference type="PRINTS" id="PR00633">
    <property type="entry name" value="RCCNDNSATION"/>
</dbReference>
<dbReference type="EMBL" id="CAXAMN010021584">
    <property type="protein sequence ID" value="CAK9061072.1"/>
    <property type="molecule type" value="Genomic_DNA"/>
</dbReference>
<dbReference type="Pfam" id="PF13540">
    <property type="entry name" value="RCC1_2"/>
    <property type="match status" value="1"/>
</dbReference>
<protein>
    <submittedName>
        <fullName evidence="3">Uncharacterized protein</fullName>
    </submittedName>
</protein>
<dbReference type="Gene3D" id="2.130.10.30">
    <property type="entry name" value="Regulator of chromosome condensation 1/beta-lactamase-inhibitor protein II"/>
    <property type="match status" value="1"/>
</dbReference>
<evidence type="ECO:0000256" key="2">
    <source>
        <dbReference type="PROSITE-ProRule" id="PRU00235"/>
    </source>
</evidence>
<sequence>MMVTPLSFAPMLEGLSYEDKSSVKDSLLQQLRRGMKMVVHRFGLDEKLVFLGKDDKLFGVGLKADQSTPQEILSCGTRPRPWELQAQRRQDVTSVHITGTAQEALVLNHTLELFSMHATGSEMLRLLPSKKVIQLACSDEHYLALTTDGQVYPCGSNQYGQLGLGNTSPVQELGQAVVSLQTDAGSQRFATFVACGRWHSVVICEQESLHTFGNGDYAQCGNGGQNTFTPKCLGCSEQIVKACCGSNHSLFLSSIGDLYGCGSGQIGQLGAHLRSSHNYSKVKLPETVRGRVIDIFANPMLEVSVLMDEHGVFHLAGAANELLGSRHVIEDFLPWESKSLVVGSRFVCMQPVTQRYRAPFDLPDACDICILVQDQKTPIYFGWDTIRFRSLFLTKMVQNSKMDHVHKLEDGRVELKIQNYSWKAIQAYGKYLHEDEVEGADPQTLLELLKLADEYGDETGLQGLCASALRRSVNSENLCSFLEHCIKMDLLTLASDCVEQGLTLSNVCGVLNLTACPEDQDAAVMDTAVMSMMRYIQDICIAFAAQHATVFVEDTNFANLQPKIAKKFVSKLSSMKLLKT</sequence>
<gene>
    <name evidence="3" type="ORF">CCMP2556_LOCUS30036</name>
</gene>
<dbReference type="PANTHER" id="PTHR22872:SF2">
    <property type="entry name" value="INHIBITOR OF BRUTON TYROSINE KINASE"/>
    <property type="match status" value="1"/>
</dbReference>
<dbReference type="PANTHER" id="PTHR22872">
    <property type="entry name" value="BTK-BINDING PROTEIN-RELATED"/>
    <property type="match status" value="1"/>
</dbReference>
<evidence type="ECO:0000313" key="4">
    <source>
        <dbReference type="Proteomes" id="UP001642484"/>
    </source>
</evidence>
<dbReference type="Gene3D" id="3.30.710.10">
    <property type="entry name" value="Potassium Channel Kv1.1, Chain A"/>
    <property type="match status" value="1"/>
</dbReference>
<name>A0ABP0NDB6_9DINO</name>
<proteinExistence type="predicted"/>
<organism evidence="3 4">
    <name type="scientific">Durusdinium trenchii</name>
    <dbReference type="NCBI Taxonomy" id="1381693"/>
    <lineage>
        <taxon>Eukaryota</taxon>
        <taxon>Sar</taxon>
        <taxon>Alveolata</taxon>
        <taxon>Dinophyceae</taxon>
        <taxon>Suessiales</taxon>
        <taxon>Symbiodiniaceae</taxon>
        <taxon>Durusdinium</taxon>
    </lineage>
</organism>
<dbReference type="InterPro" id="IPR009091">
    <property type="entry name" value="RCC1/BLIP-II"/>
</dbReference>
<dbReference type="SUPFAM" id="SSF50985">
    <property type="entry name" value="RCC1/BLIP-II"/>
    <property type="match status" value="1"/>
</dbReference>
<accession>A0ABP0NDB6</accession>
<dbReference type="PROSITE" id="PS50012">
    <property type="entry name" value="RCC1_3"/>
    <property type="match status" value="1"/>
</dbReference>
<dbReference type="InterPro" id="IPR011333">
    <property type="entry name" value="SKP1/BTB/POZ_sf"/>
</dbReference>
<feature type="repeat" description="RCC1" evidence="2">
    <location>
        <begin position="149"/>
        <end position="206"/>
    </location>
</feature>
<dbReference type="InterPro" id="IPR000408">
    <property type="entry name" value="Reg_chr_condens"/>
</dbReference>
<dbReference type="Proteomes" id="UP001642484">
    <property type="component" value="Unassembled WGS sequence"/>
</dbReference>
<evidence type="ECO:0000313" key="3">
    <source>
        <dbReference type="EMBL" id="CAK9061072.1"/>
    </source>
</evidence>
<keyword evidence="1" id="KW-0677">Repeat</keyword>
<evidence type="ECO:0000256" key="1">
    <source>
        <dbReference type="ARBA" id="ARBA00022737"/>
    </source>
</evidence>
<comment type="caution">
    <text evidence="3">The sequence shown here is derived from an EMBL/GenBank/DDBJ whole genome shotgun (WGS) entry which is preliminary data.</text>
</comment>
<dbReference type="PROSITE" id="PS00626">
    <property type="entry name" value="RCC1_2"/>
    <property type="match status" value="2"/>
</dbReference>
<reference evidence="3 4" key="1">
    <citation type="submission" date="2024-02" db="EMBL/GenBank/DDBJ databases">
        <authorList>
            <person name="Chen Y."/>
            <person name="Shah S."/>
            <person name="Dougan E. K."/>
            <person name="Thang M."/>
            <person name="Chan C."/>
        </authorList>
    </citation>
    <scope>NUCLEOTIDE SEQUENCE [LARGE SCALE GENOMIC DNA]</scope>
</reference>